<dbReference type="CDD" id="cd07422">
    <property type="entry name" value="MPP_ApaH"/>
    <property type="match status" value="1"/>
</dbReference>
<dbReference type="InterPro" id="IPR029052">
    <property type="entry name" value="Metallo-depent_PP-like"/>
</dbReference>
<protein>
    <recommendedName>
        <fullName evidence="5">Bis(5'-nucleosyl)-tetraphosphatase, symmetrical</fullName>
        <ecNumber evidence="5">3.6.1.41</ecNumber>
    </recommendedName>
    <alternativeName>
        <fullName evidence="5">Ap4A hydrolase</fullName>
    </alternativeName>
    <alternativeName>
        <fullName evidence="5">Diadenosine 5',5'''-P1,P4-tetraphosphate pyrophosphohydrolase</fullName>
    </alternativeName>
    <alternativeName>
        <fullName evidence="5">Diadenosine tetraphosphatase</fullName>
    </alternativeName>
</protein>
<dbReference type="Gene3D" id="3.60.21.10">
    <property type="match status" value="1"/>
</dbReference>
<evidence type="ECO:0000313" key="7">
    <source>
        <dbReference type="EMBL" id="VFP79910.1"/>
    </source>
</evidence>
<dbReference type="PANTHER" id="PTHR40942:SF4">
    <property type="entry name" value="CYTOCHROME C5"/>
    <property type="match status" value="1"/>
</dbReference>
<evidence type="ECO:0000256" key="4">
    <source>
        <dbReference type="ARBA" id="ARBA00049417"/>
    </source>
</evidence>
<dbReference type="NCBIfam" id="NF001204">
    <property type="entry name" value="PRK00166.1"/>
    <property type="match status" value="1"/>
</dbReference>
<dbReference type="Proteomes" id="UP000294338">
    <property type="component" value="Chromosome 1"/>
</dbReference>
<dbReference type="Pfam" id="PF00149">
    <property type="entry name" value="Metallophos"/>
    <property type="match status" value="1"/>
</dbReference>
<evidence type="ECO:0000256" key="5">
    <source>
        <dbReference type="HAMAP-Rule" id="MF_00199"/>
    </source>
</evidence>
<dbReference type="EC" id="3.6.1.41" evidence="5"/>
<comment type="similarity">
    <text evidence="2 5">Belongs to the Ap4A hydrolase family.</text>
</comment>
<evidence type="ECO:0000259" key="6">
    <source>
        <dbReference type="Pfam" id="PF00149"/>
    </source>
</evidence>
<dbReference type="PIRSF" id="PIRSF000903">
    <property type="entry name" value="B5n-ttraPtase_sm"/>
    <property type="match status" value="1"/>
</dbReference>
<dbReference type="NCBIfam" id="TIGR00668">
    <property type="entry name" value="apaH"/>
    <property type="match status" value="1"/>
</dbReference>
<dbReference type="HAMAP" id="MF_00199">
    <property type="entry name" value="ApaH"/>
    <property type="match status" value="1"/>
</dbReference>
<dbReference type="PANTHER" id="PTHR40942">
    <property type="match status" value="1"/>
</dbReference>
<evidence type="ECO:0000256" key="2">
    <source>
        <dbReference type="ARBA" id="ARBA00005419"/>
    </source>
</evidence>
<dbReference type="InterPro" id="IPR004843">
    <property type="entry name" value="Calcineurin-like_PHP"/>
</dbReference>
<evidence type="ECO:0000256" key="1">
    <source>
        <dbReference type="ARBA" id="ARBA00003413"/>
    </source>
</evidence>
<sequence>MSTYFIGDIHGCYNELQLLLSQVKFNPNTDQLWLTGDLVARGPHSLEVLCFLQRLGKCVKLVLGNHDLHLLAIYAGKRRNKPKDLLNKLLASNKIESLIDWLRCQPLVQIDEARKIIMSHAGITPQWDIQTVRMCANEIESMLSSNSYQLFLYAMYGDLPNYWSPQLTGIARLRFSTNALTRMRYCLPSGELDMTSKELPDRVAPSLQPWFRMPRNISNEYTIIFGHWAALAGGWVPKGVIALDTGCCWGGCLTMLRWEDKEMFVQPALNLE</sequence>
<feature type="domain" description="Calcineurin-like phosphoesterase" evidence="6">
    <location>
        <begin position="1"/>
        <end position="128"/>
    </location>
</feature>
<evidence type="ECO:0000313" key="8">
    <source>
        <dbReference type="Proteomes" id="UP000294338"/>
    </source>
</evidence>
<dbReference type="GO" id="GO:0008803">
    <property type="term" value="F:bis(5'-nucleosyl)-tetraphosphatase (symmetrical) activity"/>
    <property type="evidence" value="ECO:0007669"/>
    <property type="project" value="UniProtKB-UniRule"/>
</dbReference>
<dbReference type="InterPro" id="IPR004617">
    <property type="entry name" value="ApaH"/>
</dbReference>
<evidence type="ECO:0000256" key="3">
    <source>
        <dbReference type="ARBA" id="ARBA00022801"/>
    </source>
</evidence>
<comment type="catalytic activity">
    <reaction evidence="4 5">
        <text>P(1),P(4)-bis(5'-adenosyl) tetraphosphate + H2O = 2 ADP + 2 H(+)</text>
        <dbReference type="Rhea" id="RHEA:24252"/>
        <dbReference type="ChEBI" id="CHEBI:15377"/>
        <dbReference type="ChEBI" id="CHEBI:15378"/>
        <dbReference type="ChEBI" id="CHEBI:58141"/>
        <dbReference type="ChEBI" id="CHEBI:456216"/>
        <dbReference type="EC" id="3.6.1.41"/>
    </reaction>
</comment>
<proteinExistence type="inferred from homology"/>
<accession>A0A451D2M3</accession>
<reference evidence="7 8" key="1">
    <citation type="submission" date="2019-02" db="EMBL/GenBank/DDBJ databases">
        <authorList>
            <person name="Manzano-Marin A."/>
            <person name="Manzano-Marin A."/>
        </authorList>
    </citation>
    <scope>NUCLEOTIDE SEQUENCE [LARGE SCALE GENOMIC DNA]</scope>
    <source>
        <strain evidence="7 8">ErCisplendens/pseudotsugae</strain>
    </source>
</reference>
<dbReference type="RefSeq" id="WP_197095376.1">
    <property type="nucleotide sequence ID" value="NZ_LR217705.1"/>
</dbReference>
<dbReference type="AlphaFoldDB" id="A0A451D2M3"/>
<keyword evidence="3 5" id="KW-0378">Hydrolase</keyword>
<comment type="function">
    <text evidence="1 5">Hydrolyzes diadenosine 5',5'''-P1,P4-tetraphosphate to yield ADP.</text>
</comment>
<dbReference type="SUPFAM" id="SSF56300">
    <property type="entry name" value="Metallo-dependent phosphatases"/>
    <property type="match status" value="1"/>
</dbReference>
<organism evidence="7 8">
    <name type="scientific">Candidatus Erwinia haradaeae</name>
    <dbReference type="NCBI Taxonomy" id="1922217"/>
    <lineage>
        <taxon>Bacteria</taxon>
        <taxon>Pseudomonadati</taxon>
        <taxon>Pseudomonadota</taxon>
        <taxon>Gammaproteobacteria</taxon>
        <taxon>Enterobacterales</taxon>
        <taxon>Erwiniaceae</taxon>
        <taxon>Erwinia</taxon>
    </lineage>
</organism>
<name>A0A451D2M3_9GAMM</name>
<gene>
    <name evidence="5 7" type="primary">apaH</name>
    <name evidence="7" type="ORF">ERCISPPS3390_006</name>
</gene>
<dbReference type="EMBL" id="LR217705">
    <property type="protein sequence ID" value="VFP79910.1"/>
    <property type="molecule type" value="Genomic_DNA"/>
</dbReference>